<proteinExistence type="predicted"/>
<sequence>MEVNPFLEWIDRATVRKNGQTFFIPADSILPRIYKVLGVKKFSELLSVEPWITNTFVALWQESNFKKHGIINDGKRVDGALIKNRVEFDDFTVQYISGMLSKPHLNVFLRRALKGDGENDDNPFNQFETNQHVGLPDVAYLPTLYKALGVKKFSETKITQASYERAFVGSNFVKKDDILRIEYRGEDWIGISWLDDSNFYLDRLPSLVVRKLARDIENLKERGKGLMPLAKVLPNVFTSIVQQDIRGKDLISLCRANDQINEYCNWNDQQLFKSRLVSEFGEKWQPGYHGYDFPRDLYVQMHKLYYDVIVNEDGDFDLERFEDGEVNKQAYILRFVPGPTWDEDEEEGLSYKLFFFPIAPKLSFVTTVVAQADSVEAVGFIHTENIEAYVDEADLPTFVEESIEYGDRFDYVDGPSIVSTFFRKLHETVPSVDIKDDQVYILSLL</sequence>
<name>A0A6C0CIR2_9ZZZZ</name>
<dbReference type="AlphaFoldDB" id="A0A6C0CIR2"/>
<organism evidence="1">
    <name type="scientific">viral metagenome</name>
    <dbReference type="NCBI Taxonomy" id="1070528"/>
    <lineage>
        <taxon>unclassified sequences</taxon>
        <taxon>metagenomes</taxon>
        <taxon>organismal metagenomes</taxon>
    </lineage>
</organism>
<accession>A0A6C0CIR2</accession>
<reference evidence="1" key="1">
    <citation type="journal article" date="2020" name="Nature">
        <title>Giant virus diversity and host interactions through global metagenomics.</title>
        <authorList>
            <person name="Schulz F."/>
            <person name="Roux S."/>
            <person name="Paez-Espino D."/>
            <person name="Jungbluth S."/>
            <person name="Walsh D.A."/>
            <person name="Denef V.J."/>
            <person name="McMahon K.D."/>
            <person name="Konstantinidis K.T."/>
            <person name="Eloe-Fadrosh E.A."/>
            <person name="Kyrpides N.C."/>
            <person name="Woyke T."/>
        </authorList>
    </citation>
    <scope>NUCLEOTIDE SEQUENCE</scope>
    <source>
        <strain evidence="1">GVMAG-M-3300021079-18</strain>
    </source>
</reference>
<evidence type="ECO:0000313" key="1">
    <source>
        <dbReference type="EMBL" id="QHT03435.1"/>
    </source>
</evidence>
<protein>
    <submittedName>
        <fullName evidence="1">Uncharacterized protein</fullName>
    </submittedName>
</protein>
<dbReference type="EMBL" id="MN739411">
    <property type="protein sequence ID" value="QHT03435.1"/>
    <property type="molecule type" value="Genomic_DNA"/>
</dbReference>